<dbReference type="SUPFAM" id="SSF81901">
    <property type="entry name" value="HCP-like"/>
    <property type="match status" value="2"/>
</dbReference>
<keyword evidence="4" id="KW-1185">Reference proteome</keyword>
<feature type="repeat" description="TPR" evidence="1">
    <location>
        <begin position="104"/>
        <end position="137"/>
    </location>
</feature>
<dbReference type="Pfam" id="PF13181">
    <property type="entry name" value="TPR_8"/>
    <property type="match status" value="1"/>
</dbReference>
<dbReference type="PROSITE" id="PS50005">
    <property type="entry name" value="TPR"/>
    <property type="match status" value="2"/>
</dbReference>
<evidence type="ECO:0000256" key="1">
    <source>
        <dbReference type="PROSITE-ProRule" id="PRU00339"/>
    </source>
</evidence>
<protein>
    <submittedName>
        <fullName evidence="3">Uncharacterized protein</fullName>
    </submittedName>
</protein>
<gene>
    <name evidence="3" type="ORF">DCC35_12560</name>
</gene>
<dbReference type="EMBL" id="CP028923">
    <property type="protein sequence ID" value="QCK15516.1"/>
    <property type="molecule type" value="Genomic_DNA"/>
</dbReference>
<dbReference type="PANTHER" id="PTHR12558">
    <property type="entry name" value="CELL DIVISION CYCLE 16,23,27"/>
    <property type="match status" value="1"/>
</dbReference>
<dbReference type="RefSeq" id="WP_137091113.1">
    <property type="nucleotide sequence ID" value="NZ_CP028923.1"/>
</dbReference>
<sequence length="1016" mass="117011">MHRIKVFTGLLIFFAINFSIFSQQTLFFTDDNGPLLQAISLFNSGKYNASRSTLENYLETSPEDNNLMEAKYYLAMSAIKLYHDDGEYLLRQFTNRYPGHPLANQAFIELGDYYYRSGTYNKAVEYFKRADLSKLSRSTAIETRFRLAYSYFNEQRFNEALSQFGFLKNSSNPYTYAAHYYSGYIHYRNKNYNEALNEFRQAEAGESYKEIVPSLIALSYYETERYDELIEYGEKINRSGRRIRNASDFYLSMAEAYFFTDRKEEALVYYDKFISTNRGKVDERIALRIGISNYEAGNFETAVNRLRPLALTEGEVGQRASFFLGLCYLESGNKPYAPAPLKKASEMDFDDKIKKESLLLYSKLSLELGNFNDAISGLESYKELYPEDANQNKVNDWLSQAYLYNNNYQAAYRHLKNTNLNTYQLKEVFQRVTYNLGAETFNKKEVDKAVGYLNESLDVNAVEDLTARASYLKGEIQVLNEQYPEAVNSYARVFRLKNENSELFLNSRYGIGYAYFNNKEFQKAIPHFRIYSNLSGETEAEKRKIADATLRLGDSYYVTKQYSQAENSYQKYLSQSTINADYATFQLAAAQWLSGKDQAAVQSLTRLVRNYPNSVYREDAAFQIGTILFEGGKYKESIDAFTRFLSGATKKELIVEAYVKRALAATNLQNYDMAIKDYKTAIENYSTYPSAYNALLGLQDLLARTDRSEEFNKYLEIYRDTNPENKEILIVRFESAKSLLYAGKYDEAIKSFNEIINEYEGTTEAYESQYLKAEALRYNGNSTDAIRAYRKVIEQNQTNKVNRARQKIGDLQQSEGNWEEAIVAYTKLEQDAVNKRQKYDAVEGLMIAYYNSGKYERAIEYAQKTMEIGSPKPSSATMAATYKGKALLGKGDTTAALQILNDVITNASDEYAAESMYRKGEILHEQKEYKESNEVLYEFINKFGAYDYWLGRSFILISDNFIALDEMLQAEATLKSVMDNATNEEIIELAKEKLAELKGIEKQIVEKNYIDTDSIK</sequence>
<dbReference type="Proteomes" id="UP000298616">
    <property type="component" value="Chromosome"/>
</dbReference>
<evidence type="ECO:0000256" key="2">
    <source>
        <dbReference type="SAM" id="Coils"/>
    </source>
</evidence>
<dbReference type="AlphaFoldDB" id="A0A4D7JTP4"/>
<dbReference type="PANTHER" id="PTHR12558:SF13">
    <property type="entry name" value="CELL DIVISION CYCLE PROTEIN 27 HOMOLOG"/>
    <property type="match status" value="1"/>
</dbReference>
<dbReference type="InterPro" id="IPR019734">
    <property type="entry name" value="TPR_rpt"/>
</dbReference>
<dbReference type="SUPFAM" id="SSF48452">
    <property type="entry name" value="TPR-like"/>
    <property type="match status" value="4"/>
</dbReference>
<dbReference type="InterPro" id="IPR011990">
    <property type="entry name" value="TPR-like_helical_dom_sf"/>
</dbReference>
<dbReference type="Pfam" id="PF13432">
    <property type="entry name" value="TPR_16"/>
    <property type="match status" value="4"/>
</dbReference>
<dbReference type="Pfam" id="PF13174">
    <property type="entry name" value="TPR_6"/>
    <property type="match status" value="1"/>
</dbReference>
<feature type="coiled-coil region" evidence="2">
    <location>
        <begin position="964"/>
        <end position="1003"/>
    </location>
</feature>
<keyword evidence="1" id="KW-0802">TPR repeat</keyword>
<name>A0A4D7JTP4_9BACT</name>
<proteinExistence type="predicted"/>
<evidence type="ECO:0000313" key="4">
    <source>
        <dbReference type="Proteomes" id="UP000298616"/>
    </source>
</evidence>
<dbReference type="SMART" id="SM00028">
    <property type="entry name" value="TPR"/>
    <property type="match status" value="15"/>
</dbReference>
<organism evidence="3 4">
    <name type="scientific">Mangrovivirga cuniculi</name>
    <dbReference type="NCBI Taxonomy" id="2715131"/>
    <lineage>
        <taxon>Bacteria</taxon>
        <taxon>Pseudomonadati</taxon>
        <taxon>Bacteroidota</taxon>
        <taxon>Cytophagia</taxon>
        <taxon>Cytophagales</taxon>
        <taxon>Mangrovivirgaceae</taxon>
        <taxon>Mangrovivirga</taxon>
    </lineage>
</organism>
<dbReference type="KEGG" id="fpf:DCC35_12560"/>
<evidence type="ECO:0000313" key="3">
    <source>
        <dbReference type="EMBL" id="QCK15516.1"/>
    </source>
</evidence>
<feature type="repeat" description="TPR" evidence="1">
    <location>
        <begin position="546"/>
        <end position="579"/>
    </location>
</feature>
<accession>A0A4D7JTP4</accession>
<dbReference type="Gene3D" id="1.25.40.10">
    <property type="entry name" value="Tetratricopeptide repeat domain"/>
    <property type="match status" value="9"/>
</dbReference>
<reference evidence="3 4" key="1">
    <citation type="submission" date="2018-04" db="EMBL/GenBank/DDBJ databases">
        <title>Complete genome uncultured novel isolate.</title>
        <authorList>
            <person name="Merlino G."/>
        </authorList>
    </citation>
    <scope>NUCLEOTIDE SEQUENCE [LARGE SCALE GENOMIC DNA]</scope>
    <source>
        <strain evidence="4">R1DC9</strain>
    </source>
</reference>
<dbReference type="OrthoDB" id="9814448at2"/>
<keyword evidence="2" id="KW-0175">Coiled coil</keyword>